<protein>
    <recommendedName>
        <fullName evidence="3">Metallo-beta-lactamase domain-containing protein</fullName>
    </recommendedName>
</protein>
<name>A0A0M6XXL4_9RHOB</name>
<dbReference type="Gene3D" id="3.60.15.10">
    <property type="entry name" value="Ribonuclease Z/Hydroxyacylglutathione hydrolase-like"/>
    <property type="match status" value="1"/>
</dbReference>
<gene>
    <name evidence="1" type="ORF">JAN5088_03611</name>
</gene>
<keyword evidence="2" id="KW-1185">Reference proteome</keyword>
<dbReference type="RefSeq" id="WP_055684238.1">
    <property type="nucleotide sequence ID" value="NZ_CXPG01000027.1"/>
</dbReference>
<evidence type="ECO:0008006" key="3">
    <source>
        <dbReference type="Google" id="ProtNLM"/>
    </source>
</evidence>
<dbReference type="AlphaFoldDB" id="A0A0M6XXL4"/>
<accession>A0A0M6XXL4</accession>
<sequence length="376" mass="41405">MTATITFHPLGNADCTIFDLADHRLVVFDFADVRNSEDEDDQRCDLDAELKSALRRAGQDSVAVLCVTHLDDDHCHGIGDTFRLDHRTTFPGESRVSIGELWVPAAAILETNLTGDAALVQREAMHRLRQGHGVRVFSRPERLRPHLMARAINFDAVAHLFVDAGTCVPGFELAGPERCEFFIHSPFASKQEDGTYIDRNENSIVLQAVLREGTRDSRVLLASDVTHEALADIVRTSEYYGNAHRLEWDLIKLPHHCSYLSIGPERGTGDAATVPIPETKRLFEDYRADNAVIVSTSWSIPKAGTAADRDKQPPHRQAANYHRRLGRDAAFRVTMEQPSTAQPKPFGYKATAAGIAAVLAAPNAAAQTARSNPRAG</sequence>
<dbReference type="SUPFAM" id="SSF56281">
    <property type="entry name" value="Metallo-hydrolase/oxidoreductase"/>
    <property type="match status" value="1"/>
</dbReference>
<dbReference type="STRING" id="282197.SAMN04488517_11066"/>
<dbReference type="OrthoDB" id="9768813at2"/>
<dbReference type="EMBL" id="CXPG01000027">
    <property type="protein sequence ID" value="CTQ34815.1"/>
    <property type="molecule type" value="Genomic_DNA"/>
</dbReference>
<organism evidence="1 2">
    <name type="scientific">Jannaschia rubra</name>
    <dbReference type="NCBI Taxonomy" id="282197"/>
    <lineage>
        <taxon>Bacteria</taxon>
        <taxon>Pseudomonadati</taxon>
        <taxon>Pseudomonadota</taxon>
        <taxon>Alphaproteobacteria</taxon>
        <taxon>Rhodobacterales</taxon>
        <taxon>Roseobacteraceae</taxon>
        <taxon>Jannaschia</taxon>
    </lineage>
</organism>
<evidence type="ECO:0000313" key="2">
    <source>
        <dbReference type="Proteomes" id="UP000048908"/>
    </source>
</evidence>
<reference evidence="1 2" key="1">
    <citation type="submission" date="2015-07" db="EMBL/GenBank/DDBJ databases">
        <authorList>
            <person name="Noorani M."/>
        </authorList>
    </citation>
    <scope>NUCLEOTIDE SEQUENCE [LARGE SCALE GENOMIC DNA]</scope>
    <source>
        <strain evidence="1 2">CECT 5088</strain>
    </source>
</reference>
<proteinExistence type="predicted"/>
<dbReference type="Proteomes" id="UP000048908">
    <property type="component" value="Unassembled WGS sequence"/>
</dbReference>
<evidence type="ECO:0000313" key="1">
    <source>
        <dbReference type="EMBL" id="CTQ34815.1"/>
    </source>
</evidence>
<dbReference type="InterPro" id="IPR036866">
    <property type="entry name" value="RibonucZ/Hydroxyglut_hydro"/>
</dbReference>